<keyword evidence="2" id="KW-0732">Signal</keyword>
<dbReference type="Gene3D" id="2.40.160.10">
    <property type="entry name" value="Porin"/>
    <property type="match status" value="1"/>
</dbReference>
<feature type="compositionally biased region" description="Low complexity" evidence="1">
    <location>
        <begin position="50"/>
        <end position="66"/>
    </location>
</feature>
<comment type="caution">
    <text evidence="3">The sequence shown here is derived from an EMBL/GenBank/DDBJ whole genome shotgun (WGS) entry which is preliminary data.</text>
</comment>
<feature type="chain" id="PRO_5022007135" description="Porin" evidence="2">
    <location>
        <begin position="26"/>
        <end position="528"/>
    </location>
</feature>
<evidence type="ECO:0000256" key="1">
    <source>
        <dbReference type="SAM" id="MobiDB-lite"/>
    </source>
</evidence>
<reference evidence="3 4" key="1">
    <citation type="submission" date="2019-07" db="EMBL/GenBank/DDBJ databases">
        <title>Sphingomonas solaris sp. nov., isolated from a solar panel from Boston, Massachusetts.</title>
        <authorList>
            <person name="Tanner K."/>
            <person name="Pascual J."/>
            <person name="Mancuso C."/>
            <person name="Pereto J."/>
            <person name="Khalil A."/>
            <person name="Vilanova C."/>
        </authorList>
    </citation>
    <scope>NUCLEOTIDE SEQUENCE [LARGE SCALE GENOMIC DNA]</scope>
    <source>
        <strain evidence="3 4">R4DWN</strain>
    </source>
</reference>
<feature type="signal peptide" evidence="2">
    <location>
        <begin position="1"/>
        <end position="25"/>
    </location>
</feature>
<dbReference type="InterPro" id="IPR010870">
    <property type="entry name" value="Porin_O/P"/>
</dbReference>
<proteinExistence type="predicted"/>
<evidence type="ECO:0008006" key="5">
    <source>
        <dbReference type="Google" id="ProtNLM"/>
    </source>
</evidence>
<evidence type="ECO:0000256" key="2">
    <source>
        <dbReference type="SAM" id="SignalP"/>
    </source>
</evidence>
<dbReference type="RefSeq" id="WP_145152875.1">
    <property type="nucleotide sequence ID" value="NZ_VNIM01000056.1"/>
</dbReference>
<gene>
    <name evidence="3" type="ORF">FOY91_13535</name>
</gene>
<organism evidence="3 4">
    <name type="scientific">Alterirhizorhabdus solaris</name>
    <dbReference type="NCBI Taxonomy" id="2529389"/>
    <lineage>
        <taxon>Bacteria</taxon>
        <taxon>Pseudomonadati</taxon>
        <taxon>Pseudomonadota</taxon>
        <taxon>Alphaproteobacteria</taxon>
        <taxon>Sphingomonadales</taxon>
        <taxon>Rhizorhabdaceae</taxon>
        <taxon>Alterirhizorhabdus</taxon>
    </lineage>
</organism>
<keyword evidence="4" id="KW-1185">Reference proteome</keyword>
<dbReference type="OrthoDB" id="9807854at2"/>
<dbReference type="EMBL" id="VNIM01000056">
    <property type="protein sequence ID" value="TVV72823.1"/>
    <property type="molecule type" value="Genomic_DNA"/>
</dbReference>
<sequence>MKRSPLPALLAGSAGLWAVATPTMAQEAPVRAVQLAQTQIQRKPVRSPDTTATSSATTAEEGSQASHAFEAPGLPAPTEAQSQAAFLQAQIEALQAQIDAMKKQLTQATPTFKGAPQWANDDGFSFKPRGFAQFDAGYLSTPGKTMNGTVGGLNYNNLGWNARSRRLVLGAEGTLPGGFGYKVEFNYTQATIDYEDVVITWHHPGDPLQVTVGNFFPLSGLDAQTSSRLGSFLERSIATDTFAFNRRLGVAVGLAPDNGLYSLTAGLFSQEINNTNFQRTGWQASVRGVYSPRIGAAQMHFATSFQHREAPRDAQNVQYRARPFTQLTDQRFIDTGLIAADGDDILGLEFAAIMKRVHVTGEAHKVWVRGYRAGRTFGPNNGVANAAFYASDPSFLSLYGEAGYYLTGETRGYKAGKWERTKVLHPVTDGGIGAIQLNGRVEYTDLTDGTGDGATLAAPNYINGGRQTGYQASVIWNPIDYIRFLAQYSRIHYDGGPRASTIDPTGPALLLDRAFDVDQFGVRAQVEF</sequence>
<evidence type="ECO:0000313" key="3">
    <source>
        <dbReference type="EMBL" id="TVV72823.1"/>
    </source>
</evidence>
<name>A0A558R088_9SPHN</name>
<dbReference type="AlphaFoldDB" id="A0A558R088"/>
<dbReference type="Pfam" id="PF07396">
    <property type="entry name" value="Porin_O_P"/>
    <property type="match status" value="1"/>
</dbReference>
<evidence type="ECO:0000313" key="4">
    <source>
        <dbReference type="Proteomes" id="UP000318681"/>
    </source>
</evidence>
<dbReference type="Proteomes" id="UP000318681">
    <property type="component" value="Unassembled WGS sequence"/>
</dbReference>
<feature type="region of interest" description="Disordered" evidence="1">
    <location>
        <begin position="37"/>
        <end position="81"/>
    </location>
</feature>
<protein>
    <recommendedName>
        <fullName evidence="5">Porin</fullName>
    </recommendedName>
</protein>
<accession>A0A558R088</accession>
<dbReference type="InterPro" id="IPR023614">
    <property type="entry name" value="Porin_dom_sf"/>
</dbReference>